<evidence type="ECO:0000313" key="2">
    <source>
        <dbReference type="EMBL" id="MEE2025653.1"/>
    </source>
</evidence>
<feature type="transmembrane region" description="Helical" evidence="1">
    <location>
        <begin position="42"/>
        <end position="64"/>
    </location>
</feature>
<proteinExistence type="predicted"/>
<keyword evidence="3" id="KW-1185">Reference proteome</keyword>
<reference evidence="2 3" key="1">
    <citation type="submission" date="2023-06" db="EMBL/GenBank/DDBJ databases">
        <title>Alkalimonas sp., MEB004 an alkaliphilic bacterium isolated from Lonar Lake, India.</title>
        <authorList>
            <person name="Joshi A."/>
            <person name="Thite S."/>
        </authorList>
    </citation>
    <scope>NUCLEOTIDE SEQUENCE [LARGE SCALE GENOMIC DNA]</scope>
    <source>
        <strain evidence="2 3">MEB004</strain>
    </source>
</reference>
<protein>
    <submittedName>
        <fullName evidence="2">Uncharacterized protein</fullName>
    </submittedName>
</protein>
<keyword evidence="1" id="KW-1133">Transmembrane helix</keyword>
<organism evidence="2 3">
    <name type="scientific">Alkalimonas mucilaginosa</name>
    <dbReference type="NCBI Taxonomy" id="3057676"/>
    <lineage>
        <taxon>Bacteria</taxon>
        <taxon>Pseudomonadati</taxon>
        <taxon>Pseudomonadota</taxon>
        <taxon>Gammaproteobacteria</taxon>
        <taxon>Alkalimonas</taxon>
    </lineage>
</organism>
<evidence type="ECO:0000256" key="1">
    <source>
        <dbReference type="SAM" id="Phobius"/>
    </source>
</evidence>
<sequence length="99" mass="11163">MEPLESQPQFTAWHIVLLLLLLFLTTVGQPIATWLFPGLEQAFHSTSLQILMPLCGLGLIVMLFEQWGVIRLKTVLMNTGLTLPLMASFALLYPLLSYF</sequence>
<feature type="transmembrane region" description="Helical" evidence="1">
    <location>
        <begin position="76"/>
        <end position="96"/>
    </location>
</feature>
<gene>
    <name evidence="2" type="ORF">QWF21_15555</name>
</gene>
<keyword evidence="1" id="KW-0472">Membrane</keyword>
<keyword evidence="1" id="KW-0812">Transmembrane</keyword>
<name>A0ABU7JJY6_9GAMM</name>
<evidence type="ECO:0000313" key="3">
    <source>
        <dbReference type="Proteomes" id="UP001339167"/>
    </source>
</evidence>
<feature type="transmembrane region" description="Helical" evidence="1">
    <location>
        <begin position="12"/>
        <end position="36"/>
    </location>
</feature>
<dbReference type="EMBL" id="JAUGZK010000015">
    <property type="protein sequence ID" value="MEE2025653.1"/>
    <property type="molecule type" value="Genomic_DNA"/>
</dbReference>
<accession>A0ABU7JJY6</accession>
<dbReference type="RefSeq" id="WP_330088966.1">
    <property type="nucleotide sequence ID" value="NZ_JAUGZK010000015.1"/>
</dbReference>
<comment type="caution">
    <text evidence="2">The sequence shown here is derived from an EMBL/GenBank/DDBJ whole genome shotgun (WGS) entry which is preliminary data.</text>
</comment>
<dbReference type="Proteomes" id="UP001339167">
    <property type="component" value="Unassembled WGS sequence"/>
</dbReference>